<dbReference type="Proteomes" id="UP000664628">
    <property type="component" value="Unassembled WGS sequence"/>
</dbReference>
<dbReference type="Gene3D" id="6.10.340.10">
    <property type="match status" value="1"/>
</dbReference>
<dbReference type="InterPro" id="IPR003661">
    <property type="entry name" value="HisK_dim/P_dom"/>
</dbReference>
<name>A0ABS3JGV2_9BACT</name>
<dbReference type="EMBL" id="JAFMYW010000002">
    <property type="protein sequence ID" value="MBO0948646.1"/>
    <property type="molecule type" value="Genomic_DNA"/>
</dbReference>
<organism evidence="14 15">
    <name type="scientific">Fibrella forsythiae</name>
    <dbReference type="NCBI Taxonomy" id="2817061"/>
    <lineage>
        <taxon>Bacteria</taxon>
        <taxon>Pseudomonadati</taxon>
        <taxon>Bacteroidota</taxon>
        <taxon>Cytophagia</taxon>
        <taxon>Cytophagales</taxon>
        <taxon>Spirosomataceae</taxon>
        <taxon>Fibrella</taxon>
    </lineage>
</organism>
<comment type="subcellular location">
    <subcellularLocation>
        <location evidence="2">Membrane</location>
    </subcellularLocation>
</comment>
<evidence type="ECO:0000259" key="13">
    <source>
        <dbReference type="PROSITE" id="PS50885"/>
    </source>
</evidence>
<dbReference type="PANTHER" id="PTHR45436">
    <property type="entry name" value="SENSOR HISTIDINE KINASE YKOH"/>
    <property type="match status" value="1"/>
</dbReference>
<dbReference type="InterPro" id="IPR050428">
    <property type="entry name" value="TCS_sensor_his_kinase"/>
</dbReference>
<dbReference type="SMART" id="SM00388">
    <property type="entry name" value="HisKA"/>
    <property type="match status" value="1"/>
</dbReference>
<keyword evidence="15" id="KW-1185">Reference proteome</keyword>
<dbReference type="GO" id="GO:0016301">
    <property type="term" value="F:kinase activity"/>
    <property type="evidence" value="ECO:0007669"/>
    <property type="project" value="UniProtKB-KW"/>
</dbReference>
<dbReference type="PANTHER" id="PTHR45436:SF5">
    <property type="entry name" value="SENSOR HISTIDINE KINASE TRCS"/>
    <property type="match status" value="1"/>
</dbReference>
<feature type="transmembrane region" description="Helical" evidence="11">
    <location>
        <begin position="152"/>
        <end position="177"/>
    </location>
</feature>
<keyword evidence="8 11" id="KW-1133">Transmembrane helix</keyword>
<sequence>MSLRSRIVLAVAAVFAIVSAVAGSLMLSRAERSLQTAFDRATRTRANWLLSMVNTDPVMLPLPGLREQMRVTTTNYGPARELFRSPDFPNPDGSPPVNRRRSQRPGTYPAMADSYRMVTVESSADQFSDSHVSLTLAVPDSSLQRDIKQLRWVFGLGWLVSLVLALGAGYGAAGWLLRPIKNLVGQAAQIGKATRIDPLLLPQSQDELYELTVALNRMLDRIRYTIDTQRHFFGAAAHELRTPLAIMKTGLEVTLNSGRVAADMYPFLDGQLDEVRRLARLIDEFLTLSRPDESPPIIQFTETQLDEHLATCARQLATIAADYEVATEISTQTGPGLLVLTDAVKLDHILLNLLENAIKYAVAGSTVAVLVDGTQPSAAVIRIQNKTSRENGPTIELTAPYFQADPLKEGHGLGLWISHRLTTLLGGQLTLSWQQFRFTSELRIPIPTNQPDRATLN</sequence>
<evidence type="ECO:0000256" key="7">
    <source>
        <dbReference type="ARBA" id="ARBA00022777"/>
    </source>
</evidence>
<reference evidence="14 15" key="1">
    <citation type="submission" date="2021-03" db="EMBL/GenBank/DDBJ databases">
        <title>Fibrella sp. HMF5405 genome sequencing and assembly.</title>
        <authorList>
            <person name="Kang H."/>
            <person name="Kim H."/>
            <person name="Bae S."/>
            <person name="Joh K."/>
        </authorList>
    </citation>
    <scope>NUCLEOTIDE SEQUENCE [LARGE SCALE GENOMIC DNA]</scope>
    <source>
        <strain evidence="14 15">HMF5405</strain>
    </source>
</reference>
<evidence type="ECO:0000256" key="10">
    <source>
        <dbReference type="SAM" id="MobiDB-lite"/>
    </source>
</evidence>
<dbReference type="InterPro" id="IPR003594">
    <property type="entry name" value="HATPase_dom"/>
</dbReference>
<dbReference type="InterPro" id="IPR005467">
    <property type="entry name" value="His_kinase_dom"/>
</dbReference>
<dbReference type="CDD" id="cd00082">
    <property type="entry name" value="HisKA"/>
    <property type="match status" value="1"/>
</dbReference>
<keyword evidence="6 11" id="KW-0812">Transmembrane</keyword>
<evidence type="ECO:0000256" key="3">
    <source>
        <dbReference type="ARBA" id="ARBA00012438"/>
    </source>
</evidence>
<dbReference type="Gene3D" id="3.30.565.10">
    <property type="entry name" value="Histidine kinase-like ATPase, C-terminal domain"/>
    <property type="match status" value="1"/>
</dbReference>
<evidence type="ECO:0000256" key="6">
    <source>
        <dbReference type="ARBA" id="ARBA00022692"/>
    </source>
</evidence>
<evidence type="ECO:0000256" key="4">
    <source>
        <dbReference type="ARBA" id="ARBA00022553"/>
    </source>
</evidence>
<evidence type="ECO:0000256" key="1">
    <source>
        <dbReference type="ARBA" id="ARBA00000085"/>
    </source>
</evidence>
<protein>
    <recommendedName>
        <fullName evidence="3">histidine kinase</fullName>
        <ecNumber evidence="3">2.7.13.3</ecNumber>
    </recommendedName>
</protein>
<keyword evidence="11" id="KW-0472">Membrane</keyword>
<gene>
    <name evidence="14" type="ORF">J2I46_08650</name>
</gene>
<keyword evidence="4" id="KW-0597">Phosphoprotein</keyword>
<dbReference type="EC" id="2.7.13.3" evidence="3"/>
<keyword evidence="5" id="KW-0808">Transferase</keyword>
<dbReference type="InterPro" id="IPR003660">
    <property type="entry name" value="HAMP_dom"/>
</dbReference>
<dbReference type="CDD" id="cd06225">
    <property type="entry name" value="HAMP"/>
    <property type="match status" value="1"/>
</dbReference>
<evidence type="ECO:0000259" key="12">
    <source>
        <dbReference type="PROSITE" id="PS50109"/>
    </source>
</evidence>
<dbReference type="PROSITE" id="PS50109">
    <property type="entry name" value="HIS_KIN"/>
    <property type="match status" value="1"/>
</dbReference>
<dbReference type="Pfam" id="PF02518">
    <property type="entry name" value="HATPase_c"/>
    <property type="match status" value="1"/>
</dbReference>
<evidence type="ECO:0000256" key="2">
    <source>
        <dbReference type="ARBA" id="ARBA00004370"/>
    </source>
</evidence>
<dbReference type="Pfam" id="PF00672">
    <property type="entry name" value="HAMP"/>
    <property type="match status" value="1"/>
</dbReference>
<feature type="domain" description="Histidine kinase" evidence="12">
    <location>
        <begin position="235"/>
        <end position="450"/>
    </location>
</feature>
<evidence type="ECO:0000313" key="15">
    <source>
        <dbReference type="Proteomes" id="UP000664628"/>
    </source>
</evidence>
<comment type="caution">
    <text evidence="14">The sequence shown here is derived from an EMBL/GenBank/DDBJ whole genome shotgun (WGS) entry which is preliminary data.</text>
</comment>
<dbReference type="SUPFAM" id="SSF55874">
    <property type="entry name" value="ATPase domain of HSP90 chaperone/DNA topoisomerase II/histidine kinase"/>
    <property type="match status" value="1"/>
</dbReference>
<comment type="catalytic activity">
    <reaction evidence="1">
        <text>ATP + protein L-histidine = ADP + protein N-phospho-L-histidine.</text>
        <dbReference type="EC" id="2.7.13.3"/>
    </reaction>
</comment>
<proteinExistence type="predicted"/>
<evidence type="ECO:0000256" key="9">
    <source>
        <dbReference type="ARBA" id="ARBA00023012"/>
    </source>
</evidence>
<keyword evidence="7 14" id="KW-0418">Kinase</keyword>
<dbReference type="PROSITE" id="PS50885">
    <property type="entry name" value="HAMP"/>
    <property type="match status" value="1"/>
</dbReference>
<dbReference type="Pfam" id="PF00512">
    <property type="entry name" value="HisKA"/>
    <property type="match status" value="1"/>
</dbReference>
<evidence type="ECO:0000256" key="5">
    <source>
        <dbReference type="ARBA" id="ARBA00022679"/>
    </source>
</evidence>
<evidence type="ECO:0000313" key="14">
    <source>
        <dbReference type="EMBL" id="MBO0948646.1"/>
    </source>
</evidence>
<evidence type="ECO:0000256" key="11">
    <source>
        <dbReference type="SAM" id="Phobius"/>
    </source>
</evidence>
<dbReference type="SMART" id="SM00387">
    <property type="entry name" value="HATPase_c"/>
    <property type="match status" value="1"/>
</dbReference>
<keyword evidence="9" id="KW-0902">Two-component regulatory system</keyword>
<dbReference type="SMART" id="SM00304">
    <property type="entry name" value="HAMP"/>
    <property type="match status" value="1"/>
</dbReference>
<dbReference type="InterPro" id="IPR036097">
    <property type="entry name" value="HisK_dim/P_sf"/>
</dbReference>
<evidence type="ECO:0000256" key="8">
    <source>
        <dbReference type="ARBA" id="ARBA00022989"/>
    </source>
</evidence>
<feature type="region of interest" description="Disordered" evidence="10">
    <location>
        <begin position="79"/>
        <end position="108"/>
    </location>
</feature>
<dbReference type="SUPFAM" id="SSF47384">
    <property type="entry name" value="Homodimeric domain of signal transducing histidine kinase"/>
    <property type="match status" value="1"/>
</dbReference>
<dbReference type="InterPro" id="IPR036890">
    <property type="entry name" value="HATPase_C_sf"/>
</dbReference>
<dbReference type="RefSeq" id="WP_207328602.1">
    <property type="nucleotide sequence ID" value="NZ_JAFMYW010000002.1"/>
</dbReference>
<dbReference type="Gene3D" id="1.10.287.130">
    <property type="match status" value="1"/>
</dbReference>
<accession>A0ABS3JGV2</accession>
<feature type="domain" description="HAMP" evidence="13">
    <location>
        <begin position="174"/>
        <end position="227"/>
    </location>
</feature>